<dbReference type="Proteomes" id="UP001145742">
    <property type="component" value="Unassembled WGS sequence"/>
</dbReference>
<keyword evidence="3" id="KW-1185">Reference proteome</keyword>
<protein>
    <recommendedName>
        <fullName evidence="1">Kinesin-like domain-containing protein</fullName>
    </recommendedName>
</protein>
<evidence type="ECO:0000313" key="2">
    <source>
        <dbReference type="EMBL" id="KAJ7420325.1"/>
    </source>
</evidence>
<feature type="domain" description="Kinesin-like" evidence="1">
    <location>
        <begin position="227"/>
        <end position="363"/>
    </location>
</feature>
<organism evidence="2 3">
    <name type="scientific">Willisornis vidua</name>
    <name type="common">Xingu scale-backed antbird</name>
    <dbReference type="NCBI Taxonomy" id="1566151"/>
    <lineage>
        <taxon>Eukaryota</taxon>
        <taxon>Metazoa</taxon>
        <taxon>Chordata</taxon>
        <taxon>Craniata</taxon>
        <taxon>Vertebrata</taxon>
        <taxon>Euteleostomi</taxon>
        <taxon>Archelosauria</taxon>
        <taxon>Archosauria</taxon>
        <taxon>Dinosauria</taxon>
        <taxon>Saurischia</taxon>
        <taxon>Theropoda</taxon>
        <taxon>Coelurosauria</taxon>
        <taxon>Aves</taxon>
        <taxon>Neognathae</taxon>
        <taxon>Neoaves</taxon>
        <taxon>Telluraves</taxon>
        <taxon>Australaves</taxon>
        <taxon>Passeriformes</taxon>
        <taxon>Thamnophilidae</taxon>
        <taxon>Willisornis</taxon>
    </lineage>
</organism>
<accession>A0ABQ9DEF1</accession>
<gene>
    <name evidence="2" type="ORF">WISP_49042</name>
</gene>
<dbReference type="InterPro" id="IPR022164">
    <property type="entry name" value="Kinesin-like"/>
</dbReference>
<sequence length="433" mass="48839">MLTHSLRKLREQIVKANLDVREANFISEELDKRTEYKVTLQIPASSLNANSKVSGRLHVEVVRVSGEIDDRLVGGEDSPDCSTENDIQERKLVCRIKILQATGLPQHLSNFVFCKYTFWDQLEPVSVAPEVDPSQSSLSKEPRCMVVFDHCNEVSVSISEDFMEHLYDGALAIEVYGHKQSGDRKNPALWDLGIIQAKTRSLRDRWSEVTRKVELWVRILELNENGEYCPVEVTPAKDVSTGGIFQLRQGQSRRVQVEVRSVQESGTLPLMEESILSVGIGCVQIKHVKSQNHQEEEDEMDSYQVKAEASWDSTVHECIQLSKGTAADERVYLIVRATVQLSHPAEMQLVLRKRICVSVYGRQGFAQSFFRRMSPRSSIPGCGVTFEIVSNIPEVLEGTFEREREGKRGSENGQVKCLLWGAPESVTDNKVMS</sequence>
<evidence type="ECO:0000259" key="1">
    <source>
        <dbReference type="Pfam" id="PF12473"/>
    </source>
</evidence>
<dbReference type="Pfam" id="PF12473">
    <property type="entry name" value="DUF3694"/>
    <property type="match status" value="1"/>
</dbReference>
<reference evidence="2" key="1">
    <citation type="submission" date="2019-10" db="EMBL/GenBank/DDBJ databases">
        <authorList>
            <person name="Soares A.E.R."/>
            <person name="Aleixo A."/>
            <person name="Schneider P."/>
            <person name="Miyaki C.Y."/>
            <person name="Schneider M.P."/>
            <person name="Mello C."/>
            <person name="Vasconcelos A.T.R."/>
        </authorList>
    </citation>
    <scope>NUCLEOTIDE SEQUENCE</scope>
    <source>
        <tissue evidence="2">Muscle</tissue>
    </source>
</reference>
<comment type="caution">
    <text evidence="2">The sequence shown here is derived from an EMBL/GenBank/DDBJ whole genome shotgun (WGS) entry which is preliminary data.</text>
</comment>
<evidence type="ECO:0000313" key="3">
    <source>
        <dbReference type="Proteomes" id="UP001145742"/>
    </source>
</evidence>
<name>A0ABQ9DEF1_9PASS</name>
<proteinExistence type="predicted"/>
<dbReference type="EMBL" id="WHWB01033356">
    <property type="protein sequence ID" value="KAJ7420325.1"/>
    <property type="molecule type" value="Genomic_DNA"/>
</dbReference>